<dbReference type="FunFam" id="1.20.920.30:FF:000001">
    <property type="entry name" value="Cytoplasmic dynein heavy chain 1"/>
    <property type="match status" value="1"/>
</dbReference>
<dbReference type="FunFam" id="1.10.8.720:FF:000003">
    <property type="entry name" value="Cytoplasmic dynein heavy chain 2"/>
    <property type="match status" value="1"/>
</dbReference>
<dbReference type="FunFam" id="1.10.472.130:FF:000002">
    <property type="entry name" value="Cytoplasmic dynein heavy chain 1"/>
    <property type="match status" value="1"/>
</dbReference>
<keyword evidence="11 15" id="KW-0175">Coiled coil</keyword>
<dbReference type="GO" id="GO:0005874">
    <property type="term" value="C:microtubule"/>
    <property type="evidence" value="ECO:0007669"/>
    <property type="project" value="UniProtKB-KW"/>
</dbReference>
<feature type="region of interest" description="Disordered" evidence="16">
    <location>
        <begin position="1"/>
        <end position="25"/>
    </location>
</feature>
<feature type="domain" description="AAA+ ATPase" evidence="17">
    <location>
        <begin position="1953"/>
        <end position="2097"/>
    </location>
</feature>
<dbReference type="FunFam" id="3.10.490.20:FF:000004">
    <property type="entry name" value="Cytoplasmic dynein heavy chain 2"/>
    <property type="match status" value="1"/>
</dbReference>
<comment type="subcellular location">
    <subcellularLocation>
        <location evidence="1">Cytoplasm</location>
        <location evidence="1">Cytoskeleton</location>
    </subcellularLocation>
</comment>
<feature type="domain" description="AAA+ ATPase" evidence="17">
    <location>
        <begin position="2647"/>
        <end position="2798"/>
    </location>
</feature>
<keyword evidence="5" id="KW-0963">Cytoplasm</keyword>
<dbReference type="FunFam" id="1.20.58.1120:FF:000003">
    <property type="entry name" value="Cytoplasmic dynein heavy chain 1"/>
    <property type="match status" value="1"/>
</dbReference>
<feature type="compositionally biased region" description="Low complexity" evidence="16">
    <location>
        <begin position="11"/>
        <end position="25"/>
    </location>
</feature>
<feature type="coiled-coil region" evidence="15">
    <location>
        <begin position="3242"/>
        <end position="3318"/>
    </location>
</feature>
<feature type="compositionally biased region" description="Basic and acidic residues" evidence="16">
    <location>
        <begin position="4422"/>
        <end position="4433"/>
    </location>
</feature>
<evidence type="ECO:0000256" key="6">
    <source>
        <dbReference type="ARBA" id="ARBA00022701"/>
    </source>
</evidence>
<dbReference type="Gene3D" id="1.20.58.1120">
    <property type="match status" value="1"/>
</dbReference>
<dbReference type="CDD" id="cd00009">
    <property type="entry name" value="AAA"/>
    <property type="match status" value="1"/>
</dbReference>
<dbReference type="InterPro" id="IPR041466">
    <property type="entry name" value="Dynein_AAA5_ext"/>
</dbReference>
<feature type="region of interest" description="Disordered" evidence="16">
    <location>
        <begin position="4407"/>
        <end position="4435"/>
    </location>
</feature>
<dbReference type="InterPro" id="IPR035706">
    <property type="entry name" value="AAA_9"/>
</dbReference>
<dbReference type="Pfam" id="PF03028">
    <property type="entry name" value="Dynein_heavy"/>
    <property type="match status" value="1"/>
</dbReference>
<dbReference type="FunFam" id="3.20.180.20:FF:000002">
    <property type="entry name" value="Cytoplasmic dynein heavy chain 1"/>
    <property type="match status" value="1"/>
</dbReference>
<feature type="coiled-coil region" evidence="15">
    <location>
        <begin position="3468"/>
        <end position="3565"/>
    </location>
</feature>
<dbReference type="FunFam" id="1.10.8.710:FF:000005">
    <property type="entry name" value="Cytoplasmic dynein heavy chain 1"/>
    <property type="match status" value="1"/>
</dbReference>
<dbReference type="InterPro" id="IPR042219">
    <property type="entry name" value="AAA_lid_11_sf"/>
</dbReference>
<reference evidence="18 19" key="1">
    <citation type="submission" date="2023-11" db="EMBL/GenBank/DDBJ databases">
        <title>Dfirmibasis_genome.</title>
        <authorList>
            <person name="Edelbroek B."/>
            <person name="Kjellin J."/>
            <person name="Jerlstrom-Hultqvist J."/>
            <person name="Soderbom F."/>
        </authorList>
    </citation>
    <scope>NUCLEOTIDE SEQUENCE [LARGE SCALE GENOMIC DNA]</scope>
    <source>
        <strain evidence="18 19">TNS-C-14</strain>
    </source>
</reference>
<dbReference type="FunFam" id="1.20.140.100:FF:000002">
    <property type="entry name" value="Cytoplasmic dynein heavy chain 1"/>
    <property type="match status" value="1"/>
</dbReference>
<evidence type="ECO:0000256" key="15">
    <source>
        <dbReference type="SAM" id="Coils"/>
    </source>
</evidence>
<dbReference type="Pfam" id="PF12775">
    <property type="entry name" value="AAA_7"/>
    <property type="match status" value="1"/>
</dbReference>
<dbReference type="FunFam" id="3.40.50.300:FF:000122">
    <property type="entry name" value="Cytoplasmic dynein 1 heavy chain"/>
    <property type="match status" value="1"/>
</dbReference>
<dbReference type="Pfam" id="PF18198">
    <property type="entry name" value="AAA_lid_11"/>
    <property type="match status" value="1"/>
</dbReference>
<comment type="similarity">
    <text evidence="2">Belongs to the dynein heavy chain family.</text>
</comment>
<dbReference type="FunFam" id="3.40.50.300:FF:000373">
    <property type="entry name" value="Cytoplasmic dynein heavy chain 2"/>
    <property type="match status" value="1"/>
</dbReference>
<dbReference type="Gene3D" id="6.10.140.1060">
    <property type="match status" value="1"/>
</dbReference>
<dbReference type="Gene3D" id="3.10.490.20">
    <property type="match status" value="1"/>
</dbReference>
<dbReference type="PANTHER" id="PTHR46532">
    <property type="entry name" value="MALE FERTILITY FACTOR KL5"/>
    <property type="match status" value="1"/>
</dbReference>
<dbReference type="InterPro" id="IPR004273">
    <property type="entry name" value="Dynein_heavy_D6_P-loop"/>
</dbReference>
<dbReference type="SMART" id="SM00382">
    <property type="entry name" value="AAA"/>
    <property type="match status" value="3"/>
</dbReference>
<comment type="subunit">
    <text evidence="3">Consists of at least two heavy chains and a number of intermediate and light chains.</text>
</comment>
<dbReference type="GO" id="GO:0007018">
    <property type="term" value="P:microtubule-based movement"/>
    <property type="evidence" value="ECO:0007669"/>
    <property type="project" value="InterPro"/>
</dbReference>
<dbReference type="Pfam" id="PF12780">
    <property type="entry name" value="AAA_8"/>
    <property type="match status" value="1"/>
</dbReference>
<evidence type="ECO:0000256" key="11">
    <source>
        <dbReference type="ARBA" id="ARBA00023054"/>
    </source>
</evidence>
<dbReference type="InterPro" id="IPR043157">
    <property type="entry name" value="Dynein_AAA1S"/>
</dbReference>
<dbReference type="InterPro" id="IPR035699">
    <property type="entry name" value="AAA_6"/>
</dbReference>
<dbReference type="InterPro" id="IPR027417">
    <property type="entry name" value="P-loop_NTPase"/>
</dbReference>
<dbReference type="FunFam" id="3.40.50.300:FF:000517">
    <property type="entry name" value="Cytoplasmic dynein heavy chain 1"/>
    <property type="match status" value="1"/>
</dbReference>
<dbReference type="Gene3D" id="1.20.920.30">
    <property type="match status" value="1"/>
</dbReference>
<dbReference type="Pfam" id="PF18199">
    <property type="entry name" value="Dynein_C"/>
    <property type="match status" value="1"/>
</dbReference>
<dbReference type="Gene3D" id="1.10.287.2620">
    <property type="match status" value="1"/>
</dbReference>
<keyword evidence="8" id="KW-0547">Nucleotide-binding</keyword>
<dbReference type="Proteomes" id="UP001344447">
    <property type="component" value="Unassembled WGS sequence"/>
</dbReference>
<keyword evidence="9" id="KW-0067">ATP-binding</keyword>
<feature type="region of interest" description="Disordered" evidence="16">
    <location>
        <begin position="983"/>
        <end position="1004"/>
    </location>
</feature>
<feature type="region of interest" description="Disordered" evidence="16">
    <location>
        <begin position="2421"/>
        <end position="2467"/>
    </location>
</feature>
<dbReference type="Pfam" id="PF12774">
    <property type="entry name" value="AAA_6"/>
    <property type="match status" value="1"/>
</dbReference>
<accession>A0AAN7YVU6</accession>
<dbReference type="InterPro" id="IPR026983">
    <property type="entry name" value="DHC"/>
</dbReference>
<evidence type="ECO:0000256" key="10">
    <source>
        <dbReference type="ARBA" id="ARBA00023017"/>
    </source>
</evidence>
<dbReference type="FunFam" id="1.10.287.2620:FF:000008">
    <property type="entry name" value="Dynein heavy chain, cytoplasmic"/>
    <property type="match status" value="1"/>
</dbReference>
<dbReference type="Pfam" id="PF08385">
    <property type="entry name" value="DHC_N1"/>
    <property type="match status" value="1"/>
</dbReference>
<evidence type="ECO:0000256" key="1">
    <source>
        <dbReference type="ARBA" id="ARBA00004245"/>
    </source>
</evidence>
<dbReference type="Pfam" id="PF12781">
    <property type="entry name" value="AAA_9"/>
    <property type="match status" value="1"/>
</dbReference>
<keyword evidence="13" id="KW-0206">Cytoskeleton</keyword>
<comment type="caution">
    <text evidence="18">The sequence shown here is derived from an EMBL/GenBank/DDBJ whole genome shotgun (WGS) entry which is preliminary data.</text>
</comment>
<keyword evidence="6" id="KW-0493">Microtubule</keyword>
<dbReference type="InterPro" id="IPR041658">
    <property type="entry name" value="AAA_lid_11"/>
</dbReference>
<keyword evidence="19" id="KW-1185">Reference proteome</keyword>
<dbReference type="GO" id="GO:0051959">
    <property type="term" value="F:dynein light intermediate chain binding"/>
    <property type="evidence" value="ECO:0007669"/>
    <property type="project" value="InterPro"/>
</dbReference>
<keyword evidence="7" id="KW-0677">Repeat</keyword>
<dbReference type="Pfam" id="PF08393">
    <property type="entry name" value="DHC_N2"/>
    <property type="match status" value="1"/>
</dbReference>
<dbReference type="EMBL" id="JAVFKY010000004">
    <property type="protein sequence ID" value="KAK5577762.1"/>
    <property type="molecule type" value="Genomic_DNA"/>
</dbReference>
<dbReference type="InterPro" id="IPR003593">
    <property type="entry name" value="AAA+_ATPase"/>
</dbReference>
<dbReference type="GO" id="GO:0045505">
    <property type="term" value="F:dynein intermediate chain binding"/>
    <property type="evidence" value="ECO:0007669"/>
    <property type="project" value="InterPro"/>
</dbReference>
<dbReference type="InterPro" id="IPR043160">
    <property type="entry name" value="Dynein_C_barrel"/>
</dbReference>
<evidence type="ECO:0000313" key="18">
    <source>
        <dbReference type="EMBL" id="KAK5577762.1"/>
    </source>
</evidence>
<evidence type="ECO:0000256" key="13">
    <source>
        <dbReference type="ARBA" id="ARBA00023212"/>
    </source>
</evidence>
<dbReference type="Gene3D" id="1.10.472.130">
    <property type="match status" value="1"/>
</dbReference>
<dbReference type="Gene3D" id="1.10.8.720">
    <property type="entry name" value="Region D6 of dynein motor"/>
    <property type="match status" value="1"/>
</dbReference>
<gene>
    <name evidence="18" type="ORF">RB653_002710</name>
</gene>
<dbReference type="InterPro" id="IPR054354">
    <property type="entry name" value="DYNC2H1-like_lid"/>
</dbReference>
<dbReference type="Pfam" id="PF22597">
    <property type="entry name" value="DYN_lid"/>
    <property type="match status" value="1"/>
</dbReference>
<dbReference type="GO" id="GO:0005524">
    <property type="term" value="F:ATP binding"/>
    <property type="evidence" value="ECO:0007669"/>
    <property type="project" value="UniProtKB-KW"/>
</dbReference>
<evidence type="ECO:0000256" key="2">
    <source>
        <dbReference type="ARBA" id="ARBA00008887"/>
    </source>
</evidence>
<dbReference type="FunFam" id="1.20.1270.280:FF:000004">
    <property type="entry name" value="Cytoplasmic dynein heavy chain 2"/>
    <property type="match status" value="1"/>
</dbReference>
<feature type="compositionally biased region" description="Polar residues" evidence="16">
    <location>
        <begin position="1"/>
        <end position="10"/>
    </location>
</feature>
<dbReference type="InterPro" id="IPR013594">
    <property type="entry name" value="Dynein_heavy_tail"/>
</dbReference>
<evidence type="ECO:0000256" key="4">
    <source>
        <dbReference type="ARBA" id="ARBA00022197"/>
    </source>
</evidence>
<feature type="compositionally biased region" description="Low complexity" evidence="16">
    <location>
        <begin position="2444"/>
        <end position="2467"/>
    </location>
</feature>
<evidence type="ECO:0000313" key="19">
    <source>
        <dbReference type="Proteomes" id="UP001344447"/>
    </source>
</evidence>
<name>A0AAN7YVU6_9MYCE</name>
<organism evidence="18 19">
    <name type="scientific">Dictyostelium firmibasis</name>
    <dbReference type="NCBI Taxonomy" id="79012"/>
    <lineage>
        <taxon>Eukaryota</taxon>
        <taxon>Amoebozoa</taxon>
        <taxon>Evosea</taxon>
        <taxon>Eumycetozoa</taxon>
        <taxon>Dictyostelia</taxon>
        <taxon>Dictyosteliales</taxon>
        <taxon>Dictyosteliaceae</taxon>
        <taxon>Dictyostelium</taxon>
    </lineage>
</organism>
<dbReference type="GO" id="GO:0008569">
    <property type="term" value="F:minus-end-directed microtubule motor activity"/>
    <property type="evidence" value="ECO:0007669"/>
    <property type="project" value="InterPro"/>
</dbReference>
<evidence type="ECO:0000256" key="14">
    <source>
        <dbReference type="ARBA" id="ARBA00033439"/>
    </source>
</evidence>
<dbReference type="Pfam" id="PF12777">
    <property type="entry name" value="MT"/>
    <property type="match status" value="1"/>
</dbReference>
<evidence type="ECO:0000256" key="5">
    <source>
        <dbReference type="ARBA" id="ARBA00022490"/>
    </source>
</evidence>
<dbReference type="Gene3D" id="3.20.180.20">
    <property type="entry name" value="Dynein heavy chain, N-terminal domain 2"/>
    <property type="match status" value="1"/>
</dbReference>
<dbReference type="GO" id="GO:0030286">
    <property type="term" value="C:dynein complex"/>
    <property type="evidence" value="ECO:0007669"/>
    <property type="project" value="UniProtKB-KW"/>
</dbReference>
<dbReference type="FunFam" id="3.40.50.300:FF:000071">
    <property type="entry name" value="Cytoplasmic dynein heavy chain 1"/>
    <property type="match status" value="1"/>
</dbReference>
<evidence type="ECO:0000256" key="9">
    <source>
        <dbReference type="ARBA" id="ARBA00022840"/>
    </source>
</evidence>
<dbReference type="InterPro" id="IPR042222">
    <property type="entry name" value="Dynein_2_N"/>
</dbReference>
<dbReference type="FunFam" id="1.20.920.20:FF:000002">
    <property type="entry name" value="Cytoplasmic dynein 1 heavy chain"/>
    <property type="match status" value="1"/>
</dbReference>
<dbReference type="InterPro" id="IPR042228">
    <property type="entry name" value="Dynein_linker_3"/>
</dbReference>
<evidence type="ECO:0000256" key="16">
    <source>
        <dbReference type="SAM" id="MobiDB-lite"/>
    </source>
</evidence>
<dbReference type="Gene3D" id="1.20.140.100">
    <property type="entry name" value="Dynein heavy chain, N-terminal domain 2"/>
    <property type="match status" value="1"/>
</dbReference>
<dbReference type="Gene3D" id="1.20.920.20">
    <property type="match status" value="2"/>
</dbReference>
<dbReference type="Gene3D" id="3.40.50.300">
    <property type="entry name" value="P-loop containing nucleotide triphosphate hydrolases"/>
    <property type="match status" value="5"/>
</dbReference>
<evidence type="ECO:0000259" key="17">
    <source>
        <dbReference type="SMART" id="SM00382"/>
    </source>
</evidence>
<dbReference type="InterPro" id="IPR024317">
    <property type="entry name" value="Dynein_heavy_chain_D4_dom"/>
</dbReference>
<dbReference type="Gene3D" id="1.20.1270.280">
    <property type="match status" value="1"/>
</dbReference>
<dbReference type="Gene3D" id="1.20.920.60">
    <property type="match status" value="1"/>
</dbReference>
<feature type="compositionally biased region" description="Basic and acidic residues" evidence="16">
    <location>
        <begin position="2425"/>
        <end position="2435"/>
    </location>
</feature>
<keyword evidence="10" id="KW-0243">Dynein</keyword>
<dbReference type="PANTHER" id="PTHR46532:SF4">
    <property type="entry name" value="AAA+ ATPASE DOMAIN-CONTAINING PROTEIN"/>
    <property type="match status" value="1"/>
</dbReference>
<evidence type="ECO:0000256" key="7">
    <source>
        <dbReference type="ARBA" id="ARBA00022737"/>
    </source>
</evidence>
<dbReference type="InterPro" id="IPR041228">
    <property type="entry name" value="Dynein_C"/>
</dbReference>
<sequence>MEDQQITNVDSPTSGTNTPPITTTPSVISEQTLEETVKYLCKICPTLLDGDQSIFQNNLSNQIPPENMNKLKKFISDSKIPVLLIQKTNPTTNALNQTATTTTTTLLSDDSSSTSSQQQSKESFNFEIEVKFGGENKSTLAIVKRIPESIIEFSASKSISSQIQVLNLGDGSPMDTLHNYIHNSVAPFVRSYILSASKDDTPSTTSDKSIGGQNFDKEMKLSIGAVNQKIAELEISLYNCKQQVQIPEVTLAINPEIRAISKRLKETTGRTIKPDDLGEKALSPEFLNILQAGTTTWAKNIQNVTKHNLIENLPSDVSTSQEINFWIELETSLQNIDQQLKSPEVEVTLATLRQAKRFIASAPFETDTIGVRKAIDKVQNYKTLFKDFPITPLLTATDLDSISTSVAAIFSHLKKTKNPYYPIPRYLSFLEAVGRDMCNKVYQILRQKNLMNIDYNDFEHLNRSVRALFTLWDDQFGAFREILRDLAKKRGNERIPLIVNIDNRIQLVIIKIGKFRKQHEDLKNVVANVLPGSQLGGVANQQSAVTTSPQKQEINAIEEINQAYLEFKEIDVLQLSKEGEEIWDAVVKRYNSRTDRVETYITVKLRDRLATAKNANEMFRVYQKFKDLLKRPKIRGATHEYESQLIERVKEDIRVLHDKFKMQYNNSEAYHMSQLRDLPPVSGAIIWARQIERQLDTYMKRVANVLGDSWESDAEGQKLKAESDQFRHKLNTDHIFSKWADETEKRSFDISGRILTIVKRGNKLALDINFDSHIIMLFKEVRNLQWLGFRVPLKITFISQGAKQVYPFAVSLKETLRTYAQTSGKVTPEFSTLVASYKRDVQANITEGFRLKWETIPKVDPYVRKLSTSINNFRDKVDDLIVKYSEIKKQLDGLKSCPFNSESFNEIVTSIQKIVDELNLANYSNLPQWVTQLDTQVESMLIERLIDAINSWVQLIEGKEDQKDSSTSGKGGKLNRMNYSIKSKTDEENSTDSSSQQQQQQTISIKPTLKKTIHEIKIKNQILSLSPPLEFARVNWIDQLHRWLNICCDLPRIQSSRYDESAMIHRGGVDSKKQSTFRDMLPKLPQGSLESAYSAITNKLEQVQQYVSIWLQYQSLWDMDSSFVYSKLGDDLNKWQLLLNQIKKSRATFDNSSTEKQFGPLTIDYAQVQASVNNKYDYWHKDIISHFGSKLAERMRQFYDTISSSRQELEKLSVETVSTEEAVHFIIQIQDIKKKISSWEADLNYFHSGQSLLRDNRFIFPKDWLDFEMVEGEWTSFIEILNRRNAAISEAIPQLQAKILQESKSINDRIKDFIDEWTANKPLQGSIKHSTALETLKIFEGRLIRLREESDRLSKAKEALDLTSGSDQDRLVPVEEEIQDLKAVWFELSNTWQEIDNLKETAWSAIIPRKVRKSLEDTLQKLKNLPNRIRQYSAFDHAQNLIKIYLKGNAIITDLHSEAIKERHWKILKKRLNTNWIITELTLGSIWDSDLARNENIYREIITAAQGEIALEEFLKGVREFWTTLELDLVNYQRKCKLVRGWDDLFNKLAEHLNSISAMKMSPYYKVFEEEANHWDDRLNKVRSLLDVWIDVQRRWVYLEGIFSGSGDINQLLPAESTRFKSINSEFIAILKKVSGAPLILEVLAIERIQQTMERLSDLLGKVQKALGEYLERQRSAFARFYFVGDEDLLEIIGNSKDIIKIQKHFRKMFAGLANLILDDEKTTILGMSSAEGETVNFKKSISIANGPKIHEWLTMVESEMKSTLATLLGESLQHFNQVDVNDHSKYSEWVDNYPTQLVLLTSQIVWSTQVDQALGNGSLQQSKIQEQLQSIEQTTQMVLNNLADSVLQDLSAQKRKKFEHLITELVHQRDVVRQLQKCKTLSGNKDFDWLYHMRYYYDAAQDNVLHKLVIHMANATFFYGFEYLGIGERLVQTPLTDRCYLTLTQALESRMGGNPFGPAGTGKTETVKALGSQLGRFVLVFCCDEGFDLQAMSRIFVGLCQCGAWGCFDEFNRLEERILSAVSQQIQTIQVALKENAKEVELLGGKNISLHQDMGIFVTMNPGYAGRSNLPDNLKKLFRSMAMIKPDREMIAQVMLYSQGFKTAEILAGKIVPLFKLCQEQLSAQSHYDFGLRALKSVLVSAGGIKRKCQPPQLPPITDAESKTKADQIYSQYEIGVLLNSINDTMIPKLVADDIPLIQSLLLDVFPGSQLQPIQMDQLRNKIQEIAKQRHLVAKQEWVEKILQLHQILNINHGVMMVGPSGGGKTTSWEVYLEAIEQVDNIKSEAHVMDPKAISKDQLFGSLDLTTREWTDGLFTATLRRIIDNVRGESTKRHWIIFDGDVDPEWVENLNSLLDDNKLLTLPNGERLALPNNVRVMFEVQDLKYATLATISRCGMVWFSEEILTTQMIFQNYLDTLSNEPFDPQEKEQQKRNENAQLQQQQTTVTSPILSSPPTITTSSRSTSSTSIPVGLKVQKECAVIISQYFEPAGLVHKVLEDAGQRPHIMDFTRLRVLNSFFSLMNRSIANVIEYNQLHSDFPMSAENQSNYITNRLLYSLMWGFGGSMGLAERENFSKFIQTISITPVPANTIPLLDYSVSIEDANWSLWKNKVPSVEVETHKVASPDVVIPTVDTTRHVDVLHAWLSEHRPLILCGPPGSGKTMTLTSTLRAFPDFEVVSLNFSSATTPELLLKTFDHHCEYKRTPSGETVLRPTQLGKWLVVFCDEINLPSTDKYGTQRVITFIRQMVEKGGFWRTSDHTWIKLDKIQFVGACNPPTDAGRVQLTHRFLRHAPILLVDFPSTSSLTQIYGTFNRALMKLLPNLRSFSDNLTDAMVEFYSESQKRFTPDIQAHYIYSPRELSRWDRALLEAIQTMDGCTLEGLVRLWAHEALRLFQDRLVETEEKEWTDKKIDEVALKHFPSVNLDALKRPILYSNWLTKDYQPVDRSDLREYVKARLKVFYEEELDVPLVLFNEVLDHILRIDRVFRQPQGHALLIGVSGGGKSVLSRFVAWMNGLSIYTIKVNNNYKSSDFDDDLRMLLKRAGCKEEKICFIFDESNVLESSFLERMNTLLAGGEVPGLFEGEEFTALMHACKETAQRNGLILDSEEELYKYFTSQVRRNLHVVFTMNPASPDFHNRSATSPALFNRCVLDWFGEWSPEALFQVGSEFTRNLDLENPQYIAPPVFIQEAEIMGNNLMSIPPSHRDAVVSSLVYIHQTIGEANIRLLKRQGRQNYVTPRHYLDFINQVVLLINEKRDQLEEEQLHLNIGLKKLRDTEAQVKDLQVSLAQKNRELDVKNEQANQKLKQMVQDQQAAEIKQKDARELQLQLDVRNKEIAVQKAKAYADLEKAEPAIIEAQEAVSTIKKKHLDEIKSLPKPPTPVKLAMEAVCLMLGGKKLEWADIRKKIMEPNFITSIINYDTKKMMTPKIREAITKGYLEDPGFDYETVNRASKACGPLVKWATAQTYYSEILDRIKPLREEVEQLENAANELKLKQDEIVATISTLEKSIATYKEEYATLIRETEQIKTESSKVKNKVDRSIALLDNLNSERGRWEQQSENFNTQMSTVVGDVVLASAFLAYIGFFDQNFRTDLMRKWMTRLDSVNIKFKSDLSVPSFLSKPEERLNWHANSLPSDELCVENAIMLKRFNRYPLVIDPSGQAMEFLMNQYADKKINKTSFLDSSFMKNLESALRFGCPLLVQDVENIDPVLNPVLNKEIRKKGGRILIRLGDQDVDFSPSFMIFLFTRDPTAHFTPDLCSRVTFVNFTVTPSSLQSQCLHEALKTERPDTHKKRSDLLKIQGEFQVKLRILEKSLLNALSQASGNILDDDSVISTLETLKKETTEIALKVEETETVMQEISEVSALYNPMALACSRVYFAMEELSQFHLYQFSLRAFLDIFYNLLNNNPNLVDKKDPNERLVYLSKDIFSMTYNRVTRTLLNDDKLTFALQLTIISTKGTSNEIDENEWDFLLKGGDNLTSIKETIPQLDSLLSTTQQKWLICLRQQVPSFSKLVDHIQQNSSDWKQFFAKSEGEPIIPESWIVAQPSAIVANFRKILLMKAFHSDRVLQYSNSFVCSVFGEDFLNTQELDMANIVEKEVKSSSPLLLCSVPGYDASSKVDDLALQLHKQYKSFAIGSPEGFELAEKSIYAAAKSGTWVLLKNIHLAPQWLVQLEKKLHSLSPHPNFRLFMTSEIHPALPANLLRMSNVFSYENPPGVKANLLHTFIGIPATRMDKQPAERSRIYFLLAWFHAIIQERLRYIPLGWTKFFEFNDADLRGALDSIDYWIDLYSKGRSNIDPDKIPWIAVRTILGSTIYGGRIDNEFDMRLLNSFLEQLFTPSAFNPDFPLVQSIGLSVPEGTTRAHFMKWIESLPEISTPIWLGLPENAESLLLSNKARKMINDLQKMQSTEEDAEDEQVSGGKKESTSEDKGKAKLRSTITEWTKLLPKPLKQLKRTTQNIKDPLFRCFEREISTGGKLVKKITNDLANLLELISGNIKSTNYLRSLTTSISKGIVPKEWKWYSVPETTSLSVWMSDFSKRMQQLSEISESSDFSLIEVWLGGLLNPEAYITATRQSASQLNGWSLENLRLHASSLGKISSEGGASFNVKGMALEGAIWNNDQLTPTDILSTPISIATLTWKDKDDPIFNNSGSKLSVPVYLNETRSELLFSIDLPYDQSTPKQNWYQRSVSISSWKSDI</sequence>
<dbReference type="SUPFAM" id="SSF52540">
    <property type="entry name" value="P-loop containing nucleoside triphosphate hydrolases"/>
    <property type="match status" value="4"/>
</dbReference>
<protein>
    <recommendedName>
        <fullName evidence="4">Dynein heavy chain, cytoplasmic</fullName>
    </recommendedName>
    <alternativeName>
        <fullName evidence="14">Dynein heavy chain, cytosolic</fullName>
    </alternativeName>
</protein>
<evidence type="ECO:0000256" key="8">
    <source>
        <dbReference type="ARBA" id="ARBA00022741"/>
    </source>
</evidence>
<dbReference type="Pfam" id="PF17852">
    <property type="entry name" value="Dynein_AAA_lid"/>
    <property type="match status" value="1"/>
</dbReference>
<proteinExistence type="inferred from homology"/>
<dbReference type="Gene3D" id="1.10.8.1220">
    <property type="match status" value="1"/>
</dbReference>
<keyword evidence="12" id="KW-0505">Motor protein</keyword>
<evidence type="ECO:0000256" key="12">
    <source>
        <dbReference type="ARBA" id="ARBA00023175"/>
    </source>
</evidence>
<dbReference type="Gene3D" id="1.10.8.710">
    <property type="match status" value="1"/>
</dbReference>
<dbReference type="InterPro" id="IPR024743">
    <property type="entry name" value="Dynein_HC_stalk"/>
</dbReference>
<dbReference type="InterPro" id="IPR013602">
    <property type="entry name" value="Dynein_heavy_linker"/>
</dbReference>
<feature type="domain" description="AAA+ ATPase" evidence="17">
    <location>
        <begin position="2989"/>
        <end position="3155"/>
    </location>
</feature>
<evidence type="ECO:0000256" key="3">
    <source>
        <dbReference type="ARBA" id="ARBA00011655"/>
    </source>
</evidence>